<reference evidence="6 7" key="1">
    <citation type="journal article" date="2014" name="PLoS Genet.">
        <title>Phylogenetically driven sequencing of extremely halophilic archaea reveals strategies for static and dynamic osmo-response.</title>
        <authorList>
            <person name="Becker E.A."/>
            <person name="Seitzer P.M."/>
            <person name="Tritt A."/>
            <person name="Larsen D."/>
            <person name="Krusor M."/>
            <person name="Yao A.I."/>
            <person name="Wu D."/>
            <person name="Madern D."/>
            <person name="Eisen J.A."/>
            <person name="Darling A.E."/>
            <person name="Facciotti M.T."/>
        </authorList>
    </citation>
    <scope>NUCLEOTIDE SEQUENCE [LARGE SCALE GENOMIC DNA]</scope>
    <source>
        <strain evidence="6 7">100A6</strain>
    </source>
</reference>
<dbReference type="Gene3D" id="3.30.479.10">
    <property type="entry name" value="6-pyruvoyl tetrahydropterin synthase/QueD"/>
    <property type="match status" value="1"/>
</dbReference>
<name>M0M5I3_9EURY</name>
<dbReference type="eggNOG" id="arCOG02172">
    <property type="taxonomic scope" value="Archaea"/>
</dbReference>
<keyword evidence="3" id="KW-0862">Zinc</keyword>
<dbReference type="EMBL" id="AOMB01000007">
    <property type="protein sequence ID" value="EMA41052.1"/>
    <property type="molecule type" value="Genomic_DNA"/>
</dbReference>
<feature type="compositionally biased region" description="Basic and acidic residues" evidence="5">
    <location>
        <begin position="1"/>
        <end position="11"/>
    </location>
</feature>
<evidence type="ECO:0000256" key="1">
    <source>
        <dbReference type="ARBA" id="ARBA00001947"/>
    </source>
</evidence>
<sequence length="162" mass="17864">MPRIASNEHRTGSSSTVGDSSSVVDDERTLSIGHERPIRLSAGHRLRRHDGKCSRPHGHNYEVCVEVTGTLREEGWVVDKGTVTAVIDEWDHRFLLERGDPLVEAFEDCGDGDALVVLDQPPTAEVMSIVLERRLADRLPATVTDVTVSVAETSELRTEAPR</sequence>
<evidence type="ECO:0000256" key="4">
    <source>
        <dbReference type="ARBA" id="ARBA00023239"/>
    </source>
</evidence>
<gene>
    <name evidence="6" type="ORF">C447_02607</name>
</gene>
<dbReference type="GO" id="GO:0046872">
    <property type="term" value="F:metal ion binding"/>
    <property type="evidence" value="ECO:0007669"/>
    <property type="project" value="UniProtKB-KW"/>
</dbReference>
<dbReference type="SUPFAM" id="SSF55620">
    <property type="entry name" value="Tetrahydrobiopterin biosynthesis enzymes-like"/>
    <property type="match status" value="1"/>
</dbReference>
<comment type="caution">
    <text evidence="6">The sequence shown here is derived from an EMBL/GenBank/DDBJ whole genome shotgun (WGS) entry which is preliminary data.</text>
</comment>
<dbReference type="PATRIC" id="fig|1132509.6.peg.612"/>
<evidence type="ECO:0000256" key="3">
    <source>
        <dbReference type="ARBA" id="ARBA00022833"/>
    </source>
</evidence>
<dbReference type="AlphaFoldDB" id="M0M5I3"/>
<evidence type="ECO:0000313" key="7">
    <source>
        <dbReference type="Proteomes" id="UP000011566"/>
    </source>
</evidence>
<feature type="compositionally biased region" description="Low complexity" evidence="5">
    <location>
        <begin position="12"/>
        <end position="23"/>
    </location>
</feature>
<dbReference type="InterPro" id="IPR007115">
    <property type="entry name" value="6-PTP_synth/QueD"/>
</dbReference>
<feature type="region of interest" description="Disordered" evidence="5">
    <location>
        <begin position="1"/>
        <end position="28"/>
    </location>
</feature>
<organism evidence="6 7">
    <name type="scientific">Halococcus hamelinensis 100A6</name>
    <dbReference type="NCBI Taxonomy" id="1132509"/>
    <lineage>
        <taxon>Archaea</taxon>
        <taxon>Methanobacteriati</taxon>
        <taxon>Methanobacteriota</taxon>
        <taxon>Stenosarchaea group</taxon>
        <taxon>Halobacteria</taxon>
        <taxon>Halobacteriales</taxon>
        <taxon>Halococcaceae</taxon>
        <taxon>Halococcus</taxon>
    </lineage>
</organism>
<evidence type="ECO:0000256" key="5">
    <source>
        <dbReference type="SAM" id="MobiDB-lite"/>
    </source>
</evidence>
<dbReference type="Pfam" id="PF01242">
    <property type="entry name" value="PTPS"/>
    <property type="match status" value="1"/>
</dbReference>
<dbReference type="PANTHER" id="PTHR12589:SF7">
    <property type="entry name" value="6-PYRUVOYL TETRAHYDROBIOPTERIN SYNTHASE"/>
    <property type="match status" value="1"/>
</dbReference>
<keyword evidence="7" id="KW-1185">Reference proteome</keyword>
<evidence type="ECO:0000256" key="2">
    <source>
        <dbReference type="ARBA" id="ARBA00022723"/>
    </source>
</evidence>
<dbReference type="PANTHER" id="PTHR12589">
    <property type="entry name" value="PYRUVOYL TETRAHYDROBIOPTERIN SYNTHASE"/>
    <property type="match status" value="1"/>
</dbReference>
<dbReference type="RefSeq" id="WP_007690604.1">
    <property type="nucleotide sequence ID" value="NZ_AJRK01000041.1"/>
</dbReference>
<accession>M0M5I3</accession>
<comment type="cofactor">
    <cofactor evidence="1">
        <name>Zn(2+)</name>
        <dbReference type="ChEBI" id="CHEBI:29105"/>
    </cofactor>
</comment>
<dbReference type="OrthoDB" id="6529at2157"/>
<dbReference type="InterPro" id="IPR038418">
    <property type="entry name" value="6-PTP_synth/QueD_sf"/>
</dbReference>
<protein>
    <submittedName>
        <fullName evidence="6">6-pyruvoyl-tetrahydropterin synthase</fullName>
    </submittedName>
</protein>
<evidence type="ECO:0000313" key="6">
    <source>
        <dbReference type="EMBL" id="EMA41052.1"/>
    </source>
</evidence>
<keyword evidence="4" id="KW-0456">Lyase</keyword>
<proteinExistence type="predicted"/>
<keyword evidence="2" id="KW-0479">Metal-binding</keyword>
<dbReference type="Proteomes" id="UP000011566">
    <property type="component" value="Unassembled WGS sequence"/>
</dbReference>
<dbReference type="GO" id="GO:0016829">
    <property type="term" value="F:lyase activity"/>
    <property type="evidence" value="ECO:0007669"/>
    <property type="project" value="UniProtKB-KW"/>
</dbReference>